<dbReference type="Gene3D" id="2.30.42.10">
    <property type="match status" value="1"/>
</dbReference>
<evidence type="ECO:0000313" key="3">
    <source>
        <dbReference type="Proteomes" id="UP000183257"/>
    </source>
</evidence>
<dbReference type="CDD" id="cd05483">
    <property type="entry name" value="retropepsin_like_bacteria"/>
    <property type="match status" value="1"/>
</dbReference>
<dbReference type="GO" id="GO:0008233">
    <property type="term" value="F:peptidase activity"/>
    <property type="evidence" value="ECO:0007669"/>
    <property type="project" value="UniProtKB-KW"/>
</dbReference>
<protein>
    <submittedName>
        <fullName evidence="2">Aspartyl protease</fullName>
    </submittedName>
</protein>
<dbReference type="InterPro" id="IPR036034">
    <property type="entry name" value="PDZ_sf"/>
</dbReference>
<feature type="domain" description="PDZ" evidence="1">
    <location>
        <begin position="289"/>
        <end position="359"/>
    </location>
</feature>
<dbReference type="InterPro" id="IPR001478">
    <property type="entry name" value="PDZ"/>
</dbReference>
<keyword evidence="3" id="KW-1185">Reference proteome</keyword>
<dbReference type="OrthoDB" id="5580718at2"/>
<dbReference type="EMBL" id="FPIY01000004">
    <property type="protein sequence ID" value="SFW61341.1"/>
    <property type="molecule type" value="Genomic_DNA"/>
</dbReference>
<dbReference type="PROSITE" id="PS50106">
    <property type="entry name" value="PDZ"/>
    <property type="match status" value="1"/>
</dbReference>
<dbReference type="GO" id="GO:0006508">
    <property type="term" value="P:proteolysis"/>
    <property type="evidence" value="ECO:0007669"/>
    <property type="project" value="UniProtKB-KW"/>
</dbReference>
<evidence type="ECO:0000259" key="1">
    <source>
        <dbReference type="PROSITE" id="PS50106"/>
    </source>
</evidence>
<name>A0A1K1QNJ9_9FLAO</name>
<keyword evidence="2" id="KW-0645">Protease</keyword>
<reference evidence="3" key="1">
    <citation type="submission" date="2016-11" db="EMBL/GenBank/DDBJ databases">
        <authorList>
            <person name="Varghese N."/>
            <person name="Submissions S."/>
        </authorList>
    </citation>
    <scope>NUCLEOTIDE SEQUENCE [LARGE SCALE GENOMIC DNA]</scope>
    <source>
        <strain evidence="3">DSM 24786</strain>
    </source>
</reference>
<gene>
    <name evidence="2" type="ORF">SAMN05660313_02822</name>
</gene>
<dbReference type="Pfam" id="PF13650">
    <property type="entry name" value="Asp_protease_2"/>
    <property type="match status" value="1"/>
</dbReference>
<sequence length="392" mass="44324">MKKLCTYLVLIFVSSSFITKKELIENQYIKEIPFNFDYGVPIIKASINDIEYNFLFDTGMPTVLSENITKELKLKSIRTVMGMDVNGNKKEESYVMVDEISIGEIGFKQIEALSTDLSTGFEIGCLNLDGVIGNNLIKNAIWEIDYENKVIRLTDNIDNFKIPENAAIIKFKTNKKKGYYSPSIDVTVNKKKRKGVKFDTGSNGGIKLPLNFYSSVLDDNKSVEYYGKAAAAIYGKGENKNYVDSKVNSIEIGGLHLQNKIVTFNENFPTVGNQFLKNFKIIISYDENKIYMITQKESISTILENFGFQTSVNGQKAIIAIIYKNSNAEKKGLQLGDEIITVNDFNFRELISKDACDFLLNNPIKKMDLININYSRNGDVQSLELEKETLID</sequence>
<dbReference type="Proteomes" id="UP000183257">
    <property type="component" value="Unassembled WGS sequence"/>
</dbReference>
<organism evidence="2 3">
    <name type="scientific">Cellulophaga fucicola</name>
    <dbReference type="NCBI Taxonomy" id="76595"/>
    <lineage>
        <taxon>Bacteria</taxon>
        <taxon>Pseudomonadati</taxon>
        <taxon>Bacteroidota</taxon>
        <taxon>Flavobacteriia</taxon>
        <taxon>Flavobacteriales</taxon>
        <taxon>Flavobacteriaceae</taxon>
        <taxon>Cellulophaga</taxon>
    </lineage>
</organism>
<proteinExistence type="predicted"/>
<dbReference type="SUPFAM" id="SSF50156">
    <property type="entry name" value="PDZ domain-like"/>
    <property type="match status" value="1"/>
</dbReference>
<accession>A0A1K1QNJ9</accession>
<dbReference type="InterPro" id="IPR021109">
    <property type="entry name" value="Peptidase_aspartic_dom_sf"/>
</dbReference>
<dbReference type="STRING" id="76595.SAMN05660313_02822"/>
<dbReference type="Gene3D" id="2.40.70.10">
    <property type="entry name" value="Acid Proteases"/>
    <property type="match status" value="1"/>
</dbReference>
<dbReference type="RefSeq" id="WP_072304445.1">
    <property type="nucleotide sequence ID" value="NZ_FPIY01000004.1"/>
</dbReference>
<dbReference type="InterPro" id="IPR034122">
    <property type="entry name" value="Retropepsin-like_bacterial"/>
</dbReference>
<keyword evidence="2" id="KW-0378">Hydrolase</keyword>
<dbReference type="AlphaFoldDB" id="A0A1K1QNJ9"/>
<evidence type="ECO:0000313" key="2">
    <source>
        <dbReference type="EMBL" id="SFW61341.1"/>
    </source>
</evidence>